<name>A0AAN6MCQ2_9PEZI</name>
<comment type="caution">
    <text evidence="1">The sequence shown here is derived from an EMBL/GenBank/DDBJ whole genome shotgun (WGS) entry which is preliminary data.</text>
</comment>
<protein>
    <submittedName>
        <fullName evidence="1">Uncharacterized protein</fullName>
    </submittedName>
</protein>
<reference evidence="1" key="1">
    <citation type="journal article" date="2023" name="Mol. Phylogenet. Evol.">
        <title>Genome-scale phylogeny and comparative genomics of the fungal order Sordariales.</title>
        <authorList>
            <person name="Hensen N."/>
            <person name="Bonometti L."/>
            <person name="Westerberg I."/>
            <person name="Brannstrom I.O."/>
            <person name="Guillou S."/>
            <person name="Cros-Aarteil S."/>
            <person name="Calhoun S."/>
            <person name="Haridas S."/>
            <person name="Kuo A."/>
            <person name="Mondo S."/>
            <person name="Pangilinan J."/>
            <person name="Riley R."/>
            <person name="LaButti K."/>
            <person name="Andreopoulos B."/>
            <person name="Lipzen A."/>
            <person name="Chen C."/>
            <person name="Yan M."/>
            <person name="Daum C."/>
            <person name="Ng V."/>
            <person name="Clum A."/>
            <person name="Steindorff A."/>
            <person name="Ohm R.A."/>
            <person name="Martin F."/>
            <person name="Silar P."/>
            <person name="Natvig D.O."/>
            <person name="Lalanne C."/>
            <person name="Gautier V."/>
            <person name="Ament-Velasquez S.L."/>
            <person name="Kruys A."/>
            <person name="Hutchinson M.I."/>
            <person name="Powell A.J."/>
            <person name="Barry K."/>
            <person name="Miller A.N."/>
            <person name="Grigoriev I.V."/>
            <person name="Debuchy R."/>
            <person name="Gladieux P."/>
            <person name="Hiltunen Thoren M."/>
            <person name="Johannesson H."/>
        </authorList>
    </citation>
    <scope>NUCLEOTIDE SEQUENCE</scope>
    <source>
        <strain evidence="1">CBS 103.79</strain>
    </source>
</reference>
<sequence>MRAAESALLAYLRGLRDAVYYYDAAKGLVEPPAEMEFAPSRIDQKEHLVEIYNIERELLSDIAGITDLREIIAQIRGAE</sequence>
<dbReference type="EMBL" id="MU856115">
    <property type="protein sequence ID" value="KAK3897613.1"/>
    <property type="molecule type" value="Genomic_DNA"/>
</dbReference>
<accession>A0AAN6MCQ2</accession>
<dbReference type="AlphaFoldDB" id="A0AAN6MCQ2"/>
<evidence type="ECO:0000313" key="2">
    <source>
        <dbReference type="Proteomes" id="UP001303889"/>
    </source>
</evidence>
<proteinExistence type="predicted"/>
<organism evidence="1 2">
    <name type="scientific">Staphylotrichum tortipilum</name>
    <dbReference type="NCBI Taxonomy" id="2831512"/>
    <lineage>
        <taxon>Eukaryota</taxon>
        <taxon>Fungi</taxon>
        <taxon>Dikarya</taxon>
        <taxon>Ascomycota</taxon>
        <taxon>Pezizomycotina</taxon>
        <taxon>Sordariomycetes</taxon>
        <taxon>Sordariomycetidae</taxon>
        <taxon>Sordariales</taxon>
        <taxon>Chaetomiaceae</taxon>
        <taxon>Staphylotrichum</taxon>
    </lineage>
</organism>
<dbReference type="Proteomes" id="UP001303889">
    <property type="component" value="Unassembled WGS sequence"/>
</dbReference>
<keyword evidence="2" id="KW-1185">Reference proteome</keyword>
<reference evidence="1" key="2">
    <citation type="submission" date="2023-05" db="EMBL/GenBank/DDBJ databases">
        <authorList>
            <consortium name="Lawrence Berkeley National Laboratory"/>
            <person name="Steindorff A."/>
            <person name="Hensen N."/>
            <person name="Bonometti L."/>
            <person name="Westerberg I."/>
            <person name="Brannstrom I.O."/>
            <person name="Guillou S."/>
            <person name="Cros-Aarteil S."/>
            <person name="Calhoun S."/>
            <person name="Haridas S."/>
            <person name="Kuo A."/>
            <person name="Mondo S."/>
            <person name="Pangilinan J."/>
            <person name="Riley R."/>
            <person name="Labutti K."/>
            <person name="Andreopoulos B."/>
            <person name="Lipzen A."/>
            <person name="Chen C."/>
            <person name="Yanf M."/>
            <person name="Daum C."/>
            <person name="Ng V."/>
            <person name="Clum A."/>
            <person name="Ohm R."/>
            <person name="Martin F."/>
            <person name="Silar P."/>
            <person name="Natvig D."/>
            <person name="Lalanne C."/>
            <person name="Gautier V."/>
            <person name="Ament-Velasquez S.L."/>
            <person name="Kruys A."/>
            <person name="Hutchinson M.I."/>
            <person name="Powell A.J."/>
            <person name="Barry K."/>
            <person name="Miller A.N."/>
            <person name="Grigoriev I.V."/>
            <person name="Debuchy R."/>
            <person name="Gladieux P."/>
            <person name="Thoren M.H."/>
            <person name="Johannesson H."/>
        </authorList>
    </citation>
    <scope>NUCLEOTIDE SEQUENCE</scope>
    <source>
        <strain evidence="1">CBS 103.79</strain>
    </source>
</reference>
<evidence type="ECO:0000313" key="1">
    <source>
        <dbReference type="EMBL" id="KAK3897613.1"/>
    </source>
</evidence>
<gene>
    <name evidence="1" type="ORF">C8A05DRAFT_38828</name>
</gene>